<dbReference type="AlphaFoldDB" id="A0A8J2PUT5"/>
<reference evidence="1" key="1">
    <citation type="submission" date="2021-06" db="EMBL/GenBank/DDBJ databases">
        <authorList>
            <person name="Hodson N. C."/>
            <person name="Mongue J. A."/>
            <person name="Jaron S. K."/>
        </authorList>
    </citation>
    <scope>NUCLEOTIDE SEQUENCE</scope>
</reference>
<evidence type="ECO:0000313" key="2">
    <source>
        <dbReference type="Proteomes" id="UP000708208"/>
    </source>
</evidence>
<name>A0A8J2PUT5_9HEXA</name>
<proteinExistence type="predicted"/>
<gene>
    <name evidence="1" type="ORF">AFUS01_LOCUS43369</name>
</gene>
<keyword evidence="2" id="KW-1185">Reference proteome</keyword>
<dbReference type="Proteomes" id="UP000708208">
    <property type="component" value="Unassembled WGS sequence"/>
</dbReference>
<feature type="non-terminal residue" evidence="1">
    <location>
        <position position="1"/>
    </location>
</feature>
<organism evidence="1 2">
    <name type="scientific">Allacma fusca</name>
    <dbReference type="NCBI Taxonomy" id="39272"/>
    <lineage>
        <taxon>Eukaryota</taxon>
        <taxon>Metazoa</taxon>
        <taxon>Ecdysozoa</taxon>
        <taxon>Arthropoda</taxon>
        <taxon>Hexapoda</taxon>
        <taxon>Collembola</taxon>
        <taxon>Symphypleona</taxon>
        <taxon>Sminthuridae</taxon>
        <taxon>Allacma</taxon>
    </lineage>
</organism>
<sequence length="70" mass="8307">STNKVCEDSTWQRHLQSELIWELLIPAWEFSNMGKLKLLPMTRETEQPPAMWLSRTANVLLEMRLRIKLP</sequence>
<protein>
    <submittedName>
        <fullName evidence="1">Uncharacterized protein</fullName>
    </submittedName>
</protein>
<accession>A0A8J2PUT5</accession>
<comment type="caution">
    <text evidence="1">The sequence shown here is derived from an EMBL/GenBank/DDBJ whole genome shotgun (WGS) entry which is preliminary data.</text>
</comment>
<dbReference type="EMBL" id="CAJVCH010570022">
    <property type="protein sequence ID" value="CAG7833789.1"/>
    <property type="molecule type" value="Genomic_DNA"/>
</dbReference>
<evidence type="ECO:0000313" key="1">
    <source>
        <dbReference type="EMBL" id="CAG7833789.1"/>
    </source>
</evidence>